<feature type="region of interest" description="Disordered" evidence="1">
    <location>
        <begin position="568"/>
        <end position="594"/>
    </location>
</feature>
<organism evidence="4 5">
    <name type="scientific">Smittium mucronatum</name>
    <dbReference type="NCBI Taxonomy" id="133383"/>
    <lineage>
        <taxon>Eukaryota</taxon>
        <taxon>Fungi</taxon>
        <taxon>Fungi incertae sedis</taxon>
        <taxon>Zoopagomycota</taxon>
        <taxon>Kickxellomycotina</taxon>
        <taxon>Harpellomycetes</taxon>
        <taxon>Harpellales</taxon>
        <taxon>Legeriomycetaceae</taxon>
        <taxon>Smittium</taxon>
    </lineage>
</organism>
<name>A0A1R0H792_9FUNG</name>
<feature type="compositionally biased region" description="Polar residues" evidence="1">
    <location>
        <begin position="1946"/>
        <end position="1958"/>
    </location>
</feature>
<feature type="region of interest" description="Disordered" evidence="1">
    <location>
        <begin position="249"/>
        <end position="268"/>
    </location>
</feature>
<feature type="region of interest" description="Disordered" evidence="1">
    <location>
        <begin position="1268"/>
        <end position="1306"/>
    </location>
</feature>
<feature type="region of interest" description="Disordered" evidence="1">
    <location>
        <begin position="1927"/>
        <end position="2021"/>
    </location>
</feature>
<sequence>MALDKKNSPCDKNVEDHGVNSFPIFKSSTSEIQKIDNHSISGESPNSNIHAQNQSVPEISENIYPVSKFNSIDLYINDGDISSDSDDGDIPWYNIGKVRVIDSEFTSKSSEKFTQILFNPVKIQNNGIGFSKKSQDSLIYSIYRANQNLASKSHREFSNDLLVNNNNIVPRAFSQPSDWWFWDAQIDKHNKMLPFLLNWISDRSNQLQKKKMSLLTRYKELYLKWNEYLASFDKNKEVLLKEYYQKNSPDVQKRRNGNSRASPSAASVVSFHKGPATSDLKILSKDEKSSHSKELGLIDLWETELEDVRYSSKLKSGWCSKGADNFTSDAVRSDAELLEIIQKLQYDEVRNPESRSQRTAAKIPGMILDPNERLTFKLKVSNRVIEDPIEYYNTKPEPSVKLSSKLTKAGWANDGNMVLTGSVMNNNSDKDHIWTADECSTFIREYLRYPKKFGQISEALTFKSFNDCVLFYYRNKKPLELKSLLARHKRKNRKGRKSSSSLSAENVKKKKEKVLVSTFELDSNLAEFDQSSQNLISIGTHRPQVGESKSNSNNSVAFKNSDISSIKFEGTNSLPHPESKTESSTGVENSITQNEDPQFFSEKSCIIEDLKKSTETSLNRNDSGDSSLPSDSHIPVFSKKSPIKDLSGNLRFNPEKGKSLLKSIVEANKQQKLLHKHKKSSSFAKKVDNALKVAKIRGTSSRKLFTPNPNSGIKGKSLTVSKYSNDPSINQRSESTLSRVQSFKPKIDPLLNFYSISKSGSIKKPILTHFHSNFQKNENLEDSQVSLDYTNSNDQGIVKYVSDNSVLFPNDVNIQSKTSIDISQKRKSISFERRNSVTFELTSDTSIAEPLPEFLDYDDVSNSDFRTEDHSSSDNEDLNEDYYDNYVYFGPQNSVNSKVKFLPERITSNALPLGESLLIIRGLKSDPTIARLSFQSIIDPVRDSGRDQDVKLGAVVWNYKERIKVLDGFRRFGRNFAEICRVIKTKSEAQCRYFYYHYRLPGGTMLSEIFDVGLVPFTPSSVSAISAGPIITPANPEKVLDVSSKLYLNLPVKSIQSTKKVSVGALAVPQSSNANVQQMDGSEIYHTPSSATSLILPSKPYVQKNNSVCSSVIQPNLNSHKRVKSLGSYSMSSSEVTSNKMDFLSKEGINKSNSFRTSHPSTAGDVYSEKNQKYSEEKSLNQRMLKSRRSSHTGYCSLNSAEKFDDLNKVDSCPPLNVSNLMIGKNIEIELNTDVEEVNYVDCSGSDPDSEIMDKILESSILDALNEDSNPSKLATPPIVTASSPTSPEKSLEVCDNISGEPPLLPKPKALDLKLDFVRKELQYSNSNDAPKSVNSNPKTPYNSLHIPFDKPPHNSSPDNNKVSENPQNIELSPKIINSQPGISLSATSINKNDIKPENSPVSTRTIPDNGPQLSEPQKSETQTSDLQTSEPQKLELQKSGLQQPDPQKPIPQKSEIQKSDAQDSNIQKSSTLKSEIQKSDPKLISLNDDSFSKSSANSLDEKSFRKPSYSSYWSVQERNSFLNHLAAIGTNWSEMATAIGSKTATQVRNYFRTHREKLGFDVIVKEFEDRKAAGLPLLIPTPNSTKKTKSVENLPEKRGRKKKSSSLLKSVNDTLPKQLPGSNFQPIKRPGLDIHNGRISGELSLKMDNKLGAYSVSQDIDEAHISNPSSTMPSLAVSGGHAFVYNQPHRTHSSLSSNKSSISYETKYSSNVVGYENLSNASPSNMGYIETLSNPISDQQNNPNDSVRSSNTNLNLDQVAQLAVSRLYSSQNNSSFQKNPNISPNLDQSPRSAADFHNNRNGVSYPSNPITLDPYSANSGKPSTPSENSYYHKAKRHRSDSSHYTEPYHLKADMRNAEVTNEINSDYAGELSELPSSQPTPPPLESLPPFLRSPSDSEYYHKNDEYSGHSLDRRSVTNIRSLLNQPESSSSFVSNVRNAPYNHEYNPNNGDRNTSHVYSGLKANRRKSNTPLANNKFSTASPVESINSSSRFSDTIGQYASPSNNNHTDYHNGSKQRNSSITNTRFFNGLDSLVEAATLESRNFETPNYNGPSSSAAAAATYDFSPIARNVYTDTVGNDKTSMDTHPTNSRISFHSHLNSITPEMPKSSSIAPKSINATLENKPLAQSYSPIQNHGSNHSPYNQIVSDNQLNSSRPSSSSIILQERTNLNQIQPKDSGFSNTFSESVKLQKPSLMLSNPQITNLNTEDREPGMFQDSIYATINPKSSKNISNSPSKTKKNSPPSTKSIPLPKISSKTIKKPLKFIHNQPMNIPISQKQNVKKISSQKFNPSTNYTNQNLIQPRVPNNETLIASDNNLRDSVSSSNSNPNNNAYMPPNQIHPANNGYNYEVQTNNNLPSSNFRDLPYKKEGYYYNTNSEINKSNHYKPDPNSYRYIQNNSSYNIISKDEITQNDQANGSVINNREPSVSNEFKHQNVGSSNDYISQSSFYNPYNRASSEHNTANHNNSYNNPSLSYGDNQNKQNVPLSYKNNIESVESVSIAPPESKNSSSMTPNSGNQQLNNNQNGNPYYERPPDRNYNSSGFARDFNENQRAVTIQNPPNSNPHHLQYQYQYRDENNMKRIPLPLGAHSIGSINDVENLHPIGYLSTNSSKKNSKSSSGRVIPRPLVDNVSDAPPQIPTDQNSGLLPNSILNPRPLKYSGPIQIQNPQSDTINPNPSSLNIPNKHSVESNSRPILPIQPHPISSTSIQSIDQRANKGNTFMYQHQPITSKQIGSTQKPKNYQPYSRKSKK</sequence>
<dbReference type="InterPro" id="IPR017884">
    <property type="entry name" value="SANT_dom"/>
</dbReference>
<feature type="region of interest" description="Disordered" evidence="1">
    <location>
        <begin position="1730"/>
        <end position="1752"/>
    </location>
</feature>
<feature type="region of interest" description="Disordered" evidence="1">
    <location>
        <begin position="1579"/>
        <end position="1631"/>
    </location>
</feature>
<dbReference type="OrthoDB" id="10258692at2759"/>
<feature type="compositionally biased region" description="Basic and acidic residues" evidence="1">
    <location>
        <begin position="1899"/>
        <end position="1913"/>
    </location>
</feature>
<feature type="region of interest" description="Disordered" evidence="1">
    <location>
        <begin position="2609"/>
        <end position="2704"/>
    </location>
</feature>
<feature type="domain" description="SANT" evidence="3">
    <location>
        <begin position="434"/>
        <end position="480"/>
    </location>
</feature>
<dbReference type="PROSITE" id="PS51293">
    <property type="entry name" value="SANT"/>
    <property type="match status" value="2"/>
</dbReference>
<feature type="compositionally biased region" description="Polar residues" evidence="1">
    <location>
        <begin position="2640"/>
        <end position="2653"/>
    </location>
</feature>
<dbReference type="GO" id="GO:0006357">
    <property type="term" value="P:regulation of transcription by RNA polymerase II"/>
    <property type="evidence" value="ECO:0007669"/>
    <property type="project" value="TreeGrafter"/>
</dbReference>
<dbReference type="SUPFAM" id="SSF46689">
    <property type="entry name" value="Homeodomain-like"/>
    <property type="match status" value="3"/>
</dbReference>
<dbReference type="SMART" id="SM00717">
    <property type="entry name" value="SANT"/>
    <property type="match status" value="3"/>
</dbReference>
<dbReference type="STRING" id="133383.A0A1R0H792"/>
<feature type="region of interest" description="Disordered" evidence="1">
    <location>
        <begin position="1324"/>
        <end position="1367"/>
    </location>
</feature>
<feature type="region of interest" description="Disordered" evidence="1">
    <location>
        <begin position="2274"/>
        <end position="2305"/>
    </location>
</feature>
<feature type="region of interest" description="Disordered" evidence="1">
    <location>
        <begin position="1871"/>
        <end position="1913"/>
    </location>
</feature>
<keyword evidence="5" id="KW-1185">Reference proteome</keyword>
<feature type="region of interest" description="Disordered" evidence="1">
    <location>
        <begin position="2499"/>
        <end position="2544"/>
    </location>
</feature>
<feature type="domain" description="SANT" evidence="3">
    <location>
        <begin position="952"/>
        <end position="1003"/>
    </location>
</feature>
<feature type="compositionally biased region" description="Basic residues" evidence="1">
    <location>
        <begin position="486"/>
        <end position="497"/>
    </location>
</feature>
<dbReference type="Gene3D" id="1.20.58.1880">
    <property type="match status" value="2"/>
</dbReference>
<feature type="compositionally biased region" description="Polar residues" evidence="1">
    <location>
        <begin position="2664"/>
        <end position="2673"/>
    </location>
</feature>
<feature type="compositionally biased region" description="Polar residues" evidence="1">
    <location>
        <begin position="1152"/>
        <end position="1161"/>
    </location>
</feature>
<feature type="compositionally biased region" description="Polar residues" evidence="1">
    <location>
        <begin position="582"/>
        <end position="594"/>
    </location>
</feature>
<feature type="domain" description="Myb-like" evidence="2">
    <location>
        <begin position="1514"/>
        <end position="1556"/>
    </location>
</feature>
<feature type="region of interest" description="Disordered" evidence="1">
    <location>
        <begin position="1387"/>
        <end position="1482"/>
    </location>
</feature>
<feature type="compositionally biased region" description="Polar residues" evidence="1">
    <location>
        <begin position="1612"/>
        <end position="1626"/>
    </location>
</feature>
<evidence type="ECO:0000313" key="4">
    <source>
        <dbReference type="EMBL" id="OLY84983.1"/>
    </source>
</evidence>
<evidence type="ECO:0000256" key="1">
    <source>
        <dbReference type="SAM" id="MobiDB-lite"/>
    </source>
</evidence>
<comment type="caution">
    <text evidence="4">The sequence shown here is derived from an EMBL/GenBank/DDBJ whole genome shotgun (WGS) entry which is preliminary data.</text>
</comment>
<feature type="region of interest" description="Disordered" evidence="1">
    <location>
        <begin position="2223"/>
        <end position="2254"/>
    </location>
</feature>
<feature type="compositionally biased region" description="Polar residues" evidence="1">
    <location>
        <begin position="2129"/>
        <end position="2153"/>
    </location>
</feature>
<feature type="compositionally biased region" description="Polar residues" evidence="1">
    <location>
        <begin position="1463"/>
        <end position="1475"/>
    </location>
</feature>
<feature type="compositionally biased region" description="Polar residues" evidence="1">
    <location>
        <begin position="1400"/>
        <end position="1432"/>
    </location>
</feature>
<dbReference type="CDD" id="cd00167">
    <property type="entry name" value="SANT"/>
    <property type="match status" value="2"/>
</dbReference>
<feature type="compositionally biased region" description="Low complexity" evidence="1">
    <location>
        <begin position="2515"/>
        <end position="2528"/>
    </location>
</feature>
<dbReference type="Gene3D" id="1.10.10.60">
    <property type="entry name" value="Homeodomain-like"/>
    <property type="match status" value="1"/>
</dbReference>
<gene>
    <name evidence="4" type="ORF">AYI68_g843</name>
</gene>
<feature type="compositionally biased region" description="Low complexity" evidence="1">
    <location>
        <begin position="2318"/>
        <end position="2332"/>
    </location>
</feature>
<dbReference type="GO" id="GO:0034967">
    <property type="term" value="C:Set3 complex"/>
    <property type="evidence" value="ECO:0007669"/>
    <property type="project" value="TreeGrafter"/>
</dbReference>
<feature type="compositionally biased region" description="Polar residues" evidence="1">
    <location>
        <begin position="2341"/>
        <end position="2362"/>
    </location>
</feature>
<feature type="compositionally biased region" description="Low complexity" evidence="1">
    <location>
        <begin position="2461"/>
        <end position="2471"/>
    </location>
</feature>
<evidence type="ECO:0000313" key="5">
    <source>
        <dbReference type="Proteomes" id="UP000187455"/>
    </source>
</evidence>
<accession>A0A1R0H792</accession>
<dbReference type="Proteomes" id="UP000187455">
    <property type="component" value="Unassembled WGS sequence"/>
</dbReference>
<evidence type="ECO:0008006" key="6">
    <source>
        <dbReference type="Google" id="ProtNLM"/>
    </source>
</evidence>
<feature type="compositionally biased region" description="Polar residues" evidence="1">
    <location>
        <begin position="1800"/>
        <end position="1830"/>
    </location>
</feature>
<feature type="region of interest" description="Disordered" evidence="1">
    <location>
        <begin position="2318"/>
        <end position="2363"/>
    </location>
</feature>
<feature type="compositionally biased region" description="Low complexity" evidence="1">
    <location>
        <begin position="259"/>
        <end position="268"/>
    </location>
</feature>
<dbReference type="InterPro" id="IPR051571">
    <property type="entry name" value="N-CoR_corepressor"/>
</dbReference>
<feature type="region of interest" description="Disordered" evidence="1">
    <location>
        <begin position="1152"/>
        <end position="1175"/>
    </location>
</feature>
<feature type="compositionally biased region" description="Polar residues" evidence="1">
    <location>
        <begin position="2472"/>
        <end position="2485"/>
    </location>
</feature>
<evidence type="ECO:0000259" key="3">
    <source>
        <dbReference type="PROSITE" id="PS51293"/>
    </source>
</evidence>
<feature type="compositionally biased region" description="Low complexity" evidence="1">
    <location>
        <begin position="2223"/>
        <end position="2250"/>
    </location>
</feature>
<feature type="region of interest" description="Disordered" evidence="1">
    <location>
        <begin position="2417"/>
        <end position="2485"/>
    </location>
</feature>
<feature type="compositionally biased region" description="Polar residues" evidence="1">
    <location>
        <begin position="615"/>
        <end position="630"/>
    </location>
</feature>
<feature type="compositionally biased region" description="Polar residues" evidence="1">
    <location>
        <begin position="1970"/>
        <end position="2021"/>
    </location>
</feature>
<feature type="compositionally biased region" description="Polar residues" evidence="1">
    <location>
        <begin position="1771"/>
        <end position="1792"/>
    </location>
</feature>
<dbReference type="InterPro" id="IPR009057">
    <property type="entry name" value="Homeodomain-like_sf"/>
</dbReference>
<feature type="compositionally biased region" description="Polar residues" evidence="1">
    <location>
        <begin position="2417"/>
        <end position="2460"/>
    </location>
</feature>
<feature type="region of interest" description="Disordered" evidence="1">
    <location>
        <begin position="2727"/>
        <end position="2752"/>
    </location>
</feature>
<feature type="compositionally biased region" description="Polar residues" evidence="1">
    <location>
        <begin position="1354"/>
        <end position="1367"/>
    </location>
</feature>
<reference evidence="4 5" key="1">
    <citation type="journal article" date="2016" name="Mol. Biol. Evol.">
        <title>Genome-Wide Survey of Gut Fungi (Harpellales) Reveals the First Horizontally Transferred Ubiquitin Gene from a Mosquito Host.</title>
        <authorList>
            <person name="Wang Y."/>
            <person name="White M.M."/>
            <person name="Kvist S."/>
            <person name="Moncalvo J.M."/>
        </authorList>
    </citation>
    <scope>NUCLEOTIDE SEQUENCE [LARGE SCALE GENOMIC DNA]</scope>
    <source>
        <strain evidence="4 5">ALG-7-W6</strain>
    </source>
</reference>
<feature type="region of interest" description="Disordered" evidence="1">
    <location>
        <begin position="2129"/>
        <end position="2161"/>
    </location>
</feature>
<dbReference type="PANTHER" id="PTHR13992">
    <property type="entry name" value="NUCLEAR RECEPTOR CO-REPRESSOR RELATED NCOR"/>
    <property type="match status" value="1"/>
</dbReference>
<dbReference type="InterPro" id="IPR001005">
    <property type="entry name" value="SANT/Myb"/>
</dbReference>
<dbReference type="EMBL" id="LSSL01000281">
    <property type="protein sequence ID" value="OLY84983.1"/>
    <property type="molecule type" value="Genomic_DNA"/>
</dbReference>
<feature type="region of interest" description="Disordered" evidence="1">
    <location>
        <begin position="614"/>
        <end position="640"/>
    </location>
</feature>
<dbReference type="PANTHER" id="PTHR13992:SF39">
    <property type="entry name" value="SMRTER, ISOFORM G"/>
    <property type="match status" value="1"/>
</dbReference>
<feature type="region of interest" description="Disordered" evidence="1">
    <location>
        <begin position="486"/>
        <end position="505"/>
    </location>
</feature>
<evidence type="ECO:0000259" key="2">
    <source>
        <dbReference type="PROSITE" id="PS50090"/>
    </source>
</evidence>
<feature type="compositionally biased region" description="Polar residues" evidence="1">
    <location>
        <begin position="1927"/>
        <end position="1938"/>
    </location>
</feature>
<feature type="compositionally biased region" description="Polar residues" evidence="1">
    <location>
        <begin position="1324"/>
        <end position="1343"/>
    </location>
</feature>
<dbReference type="Pfam" id="PF00249">
    <property type="entry name" value="Myb_DNA-binding"/>
    <property type="match status" value="1"/>
</dbReference>
<feature type="compositionally biased region" description="Low complexity" evidence="1">
    <location>
        <begin position="1443"/>
        <end position="1454"/>
    </location>
</feature>
<protein>
    <recommendedName>
        <fullName evidence="6">Nuclear receptor corepressor 1</fullName>
    </recommendedName>
</protein>
<feature type="region of interest" description="Disordered" evidence="1">
    <location>
        <begin position="1771"/>
        <end position="1844"/>
    </location>
</feature>
<feature type="compositionally biased region" description="Low complexity" evidence="1">
    <location>
        <begin position="2674"/>
        <end position="2685"/>
    </location>
</feature>
<dbReference type="PROSITE" id="PS50090">
    <property type="entry name" value="MYB_LIKE"/>
    <property type="match status" value="1"/>
</dbReference>
<proteinExistence type="predicted"/>
<feature type="compositionally biased region" description="Low complexity" evidence="1">
    <location>
        <begin position="2609"/>
        <end position="2620"/>
    </location>
</feature>